<feature type="transmembrane region" description="Helical" evidence="1">
    <location>
        <begin position="62"/>
        <end position="85"/>
    </location>
</feature>
<dbReference type="EMBL" id="AP028219">
    <property type="protein sequence ID" value="BEI94876.1"/>
    <property type="molecule type" value="Genomic_DNA"/>
</dbReference>
<dbReference type="Proteomes" id="UP001233271">
    <property type="component" value="Chromosome 7b"/>
</dbReference>
<feature type="transmembrane region" description="Helical" evidence="1">
    <location>
        <begin position="105"/>
        <end position="122"/>
    </location>
</feature>
<feature type="domain" description="DUF6534" evidence="2">
    <location>
        <begin position="140"/>
        <end position="188"/>
    </location>
</feature>
<dbReference type="InterPro" id="IPR045339">
    <property type="entry name" value="DUF6534"/>
</dbReference>
<feature type="transmembrane region" description="Helical" evidence="1">
    <location>
        <begin position="174"/>
        <end position="194"/>
    </location>
</feature>
<gene>
    <name evidence="3" type="ORF">CcaverHIS019_0704570</name>
</gene>
<feature type="transmembrane region" description="Helical" evidence="1">
    <location>
        <begin position="24"/>
        <end position="50"/>
    </location>
</feature>
<keyword evidence="4" id="KW-1185">Reference proteome</keyword>
<reference evidence="3" key="1">
    <citation type="journal article" date="2023" name="BMC Genomics">
        <title>Chromosome-level genome assemblies of Cutaneotrichosporon spp. (Trichosporonales, Basidiomycota) reveal imbalanced evolution between nucleotide sequences and chromosome synteny.</title>
        <authorList>
            <person name="Kobayashi Y."/>
            <person name="Kayamori A."/>
            <person name="Aoki K."/>
            <person name="Shiwa Y."/>
            <person name="Matsutani M."/>
            <person name="Fujita N."/>
            <person name="Sugita T."/>
            <person name="Iwasaki W."/>
            <person name="Tanaka N."/>
            <person name="Takashima M."/>
        </authorList>
    </citation>
    <scope>NUCLEOTIDE SEQUENCE</scope>
    <source>
        <strain evidence="3">HIS019</strain>
    </source>
</reference>
<proteinExistence type="predicted"/>
<dbReference type="AlphaFoldDB" id="A0AA48QYZ1"/>
<sequence>MAHKVLPYPTEEQAKALFSPRQTLSISCMFAGLLIDTYLLGIFIVLLYRYCTSGHQRSDSHFTRICVFGTTATTLGVTAYSGWLVSHRFVVNFGHYQPFFEATPGLASTLAVKIIFASLASARDSANVYIPTAIWLASTMVTDLIITGAILFGLLKSRTGWTNTNRMITRLIRITLEAQIPATMSAVIYLGAFLKEISIQRRT</sequence>
<dbReference type="PANTHER" id="PTHR40465:SF1">
    <property type="entry name" value="DUF6534 DOMAIN-CONTAINING PROTEIN"/>
    <property type="match status" value="1"/>
</dbReference>
<keyword evidence="1" id="KW-0812">Transmembrane</keyword>
<evidence type="ECO:0000259" key="2">
    <source>
        <dbReference type="Pfam" id="PF20152"/>
    </source>
</evidence>
<feature type="transmembrane region" description="Helical" evidence="1">
    <location>
        <begin position="134"/>
        <end position="154"/>
    </location>
</feature>
<protein>
    <recommendedName>
        <fullName evidence="2">DUF6534 domain-containing protein</fullName>
    </recommendedName>
</protein>
<accession>A0AA48QYZ1</accession>
<name>A0AA48QYZ1_9TREE</name>
<keyword evidence="1" id="KW-0472">Membrane</keyword>
<dbReference type="KEGG" id="ccac:CcaHIS019_0704570"/>
<dbReference type="PANTHER" id="PTHR40465">
    <property type="entry name" value="CHROMOSOME 1, WHOLE GENOME SHOTGUN SEQUENCE"/>
    <property type="match status" value="1"/>
</dbReference>
<organism evidence="3 4">
    <name type="scientific">Cutaneotrichosporon cavernicola</name>
    <dbReference type="NCBI Taxonomy" id="279322"/>
    <lineage>
        <taxon>Eukaryota</taxon>
        <taxon>Fungi</taxon>
        <taxon>Dikarya</taxon>
        <taxon>Basidiomycota</taxon>
        <taxon>Agaricomycotina</taxon>
        <taxon>Tremellomycetes</taxon>
        <taxon>Trichosporonales</taxon>
        <taxon>Trichosporonaceae</taxon>
        <taxon>Cutaneotrichosporon</taxon>
    </lineage>
</organism>
<evidence type="ECO:0000313" key="3">
    <source>
        <dbReference type="EMBL" id="BEI94876.1"/>
    </source>
</evidence>
<dbReference type="Pfam" id="PF20152">
    <property type="entry name" value="DUF6534"/>
    <property type="match status" value="1"/>
</dbReference>
<evidence type="ECO:0000313" key="4">
    <source>
        <dbReference type="Proteomes" id="UP001233271"/>
    </source>
</evidence>
<dbReference type="GeneID" id="85498746"/>
<dbReference type="RefSeq" id="XP_060460141.1">
    <property type="nucleotide sequence ID" value="XM_060603892.1"/>
</dbReference>
<evidence type="ECO:0000256" key="1">
    <source>
        <dbReference type="SAM" id="Phobius"/>
    </source>
</evidence>
<keyword evidence="1" id="KW-1133">Transmembrane helix</keyword>